<evidence type="ECO:0000313" key="3">
    <source>
        <dbReference type="Proteomes" id="UP001470230"/>
    </source>
</evidence>
<evidence type="ECO:0008006" key="4">
    <source>
        <dbReference type="Google" id="ProtNLM"/>
    </source>
</evidence>
<dbReference type="EMBL" id="JAPFFF010000015">
    <property type="protein sequence ID" value="KAK8866521.1"/>
    <property type="molecule type" value="Genomic_DNA"/>
</dbReference>
<dbReference type="Gene3D" id="2.60.40.640">
    <property type="match status" value="2"/>
</dbReference>
<gene>
    <name evidence="2" type="ORF">M9Y10_009485</name>
</gene>
<evidence type="ECO:0000256" key="1">
    <source>
        <dbReference type="ARBA" id="ARBA00009100"/>
    </source>
</evidence>
<dbReference type="InterPro" id="IPR014752">
    <property type="entry name" value="Arrestin-like_C"/>
</dbReference>
<protein>
    <recommendedName>
        <fullName evidence="4">Arrestin-like N-terminal domain-containing protein</fullName>
    </recommendedName>
</protein>
<dbReference type="InterPro" id="IPR028934">
    <property type="entry name" value="Vps26-related"/>
</dbReference>
<keyword evidence="3" id="KW-1185">Reference proteome</keyword>
<proteinExistence type="inferred from homology"/>
<dbReference type="Pfam" id="PF03643">
    <property type="entry name" value="Vps26"/>
    <property type="match status" value="1"/>
</dbReference>
<sequence>MSAITISVKKIQRNDKYKPLLNNIQNEIFLGGDSIQGGVQINPTKYGKLKHKGITVKLIGKYICTDVLTNEFIVHQMDICDSGIFEKITNLSFTFDKPRIQYPSYHGHKMSLTYYIVVEVKQFALLSPKISQSYEVIFLLPYKRTNPIPPISLSVSQPFICFDVVTQKGIYSTTDTISGQIDCKNIQQTGIEKIVMNIVLTEKIKEKKESRTEESTLIQYELTDGCPRPGSKIPFRLNLRPYFIWTIKMNQGSTLSATHRIEIYIHKGGVSTLVAQHPVLFYLHYIP</sequence>
<accession>A0ABR2IQ00</accession>
<dbReference type="Proteomes" id="UP001470230">
    <property type="component" value="Unassembled WGS sequence"/>
</dbReference>
<organism evidence="2 3">
    <name type="scientific">Tritrichomonas musculus</name>
    <dbReference type="NCBI Taxonomy" id="1915356"/>
    <lineage>
        <taxon>Eukaryota</taxon>
        <taxon>Metamonada</taxon>
        <taxon>Parabasalia</taxon>
        <taxon>Tritrichomonadida</taxon>
        <taxon>Tritrichomonadidae</taxon>
        <taxon>Tritrichomonas</taxon>
    </lineage>
</organism>
<reference evidence="2 3" key="1">
    <citation type="submission" date="2024-04" db="EMBL/GenBank/DDBJ databases">
        <title>Tritrichomonas musculus Genome.</title>
        <authorList>
            <person name="Alves-Ferreira E."/>
            <person name="Grigg M."/>
            <person name="Lorenzi H."/>
            <person name="Galac M."/>
        </authorList>
    </citation>
    <scope>NUCLEOTIDE SEQUENCE [LARGE SCALE GENOMIC DNA]</scope>
    <source>
        <strain evidence="2 3">EAF2021</strain>
    </source>
</reference>
<comment type="caution">
    <text evidence="2">The sequence shown here is derived from an EMBL/GenBank/DDBJ whole genome shotgun (WGS) entry which is preliminary data.</text>
</comment>
<dbReference type="PANTHER" id="PTHR12233">
    <property type="entry name" value="VACUOLAR PROTEIN SORTING 26 RELATED"/>
    <property type="match status" value="1"/>
</dbReference>
<comment type="similarity">
    <text evidence="1">Belongs to the VPS26 family.</text>
</comment>
<evidence type="ECO:0000313" key="2">
    <source>
        <dbReference type="EMBL" id="KAK8866521.1"/>
    </source>
</evidence>
<name>A0ABR2IQ00_9EUKA</name>